<keyword evidence="3" id="KW-1185">Reference proteome</keyword>
<keyword evidence="1" id="KW-0732">Signal</keyword>
<comment type="caution">
    <text evidence="2">The sequence shown here is derived from an EMBL/GenBank/DDBJ whole genome shotgun (WGS) entry which is preliminary data.</text>
</comment>
<dbReference type="InterPro" id="IPR006059">
    <property type="entry name" value="SBP"/>
</dbReference>
<dbReference type="OrthoDB" id="9795467at2"/>
<evidence type="ECO:0000313" key="2">
    <source>
        <dbReference type="EMBL" id="KSU85531.1"/>
    </source>
</evidence>
<dbReference type="Gene3D" id="3.40.190.10">
    <property type="entry name" value="Periplasmic binding protein-like II"/>
    <property type="match status" value="2"/>
</dbReference>
<dbReference type="PANTHER" id="PTHR43649:SF14">
    <property type="entry name" value="BLR3389 PROTEIN"/>
    <property type="match status" value="1"/>
</dbReference>
<feature type="chain" id="PRO_5039310279" evidence="1">
    <location>
        <begin position="25"/>
        <end position="460"/>
    </location>
</feature>
<evidence type="ECO:0000313" key="3">
    <source>
        <dbReference type="Proteomes" id="UP000054099"/>
    </source>
</evidence>
<accession>A0A0V8JET4</accession>
<dbReference type="EMBL" id="LNQN01000001">
    <property type="protein sequence ID" value="KSU85531.1"/>
    <property type="molecule type" value="Genomic_DNA"/>
</dbReference>
<feature type="signal peptide" evidence="1">
    <location>
        <begin position="1"/>
        <end position="24"/>
    </location>
</feature>
<name>A0A0V8JET4_9BACL</name>
<dbReference type="PROSITE" id="PS51257">
    <property type="entry name" value="PROKAR_LIPOPROTEIN"/>
    <property type="match status" value="1"/>
</dbReference>
<dbReference type="SUPFAM" id="SSF53850">
    <property type="entry name" value="Periplasmic binding protein-like II"/>
    <property type="match status" value="1"/>
</dbReference>
<dbReference type="AlphaFoldDB" id="A0A0V8JET4"/>
<organism evidence="2 3">
    <name type="scientific">Fictibacillus enclensis</name>
    <dbReference type="NCBI Taxonomy" id="1017270"/>
    <lineage>
        <taxon>Bacteria</taxon>
        <taxon>Bacillati</taxon>
        <taxon>Bacillota</taxon>
        <taxon>Bacilli</taxon>
        <taxon>Bacillales</taxon>
        <taxon>Fictibacillaceae</taxon>
        <taxon>Fictibacillus</taxon>
    </lineage>
</organism>
<dbReference type="PANTHER" id="PTHR43649">
    <property type="entry name" value="ARABINOSE-BINDING PROTEIN-RELATED"/>
    <property type="match status" value="1"/>
</dbReference>
<gene>
    <name evidence="2" type="ORF">AS030_08550</name>
</gene>
<dbReference type="InterPro" id="IPR050490">
    <property type="entry name" value="Bact_solute-bd_prot1"/>
</dbReference>
<evidence type="ECO:0000256" key="1">
    <source>
        <dbReference type="SAM" id="SignalP"/>
    </source>
</evidence>
<dbReference type="Proteomes" id="UP000054099">
    <property type="component" value="Unassembled WGS sequence"/>
</dbReference>
<dbReference type="Pfam" id="PF01547">
    <property type="entry name" value="SBP_bac_1"/>
    <property type="match status" value="1"/>
</dbReference>
<protein>
    <submittedName>
        <fullName evidence="2">ABC transporter substrate-binding protein</fullName>
    </submittedName>
</protein>
<proteinExistence type="predicted"/>
<reference evidence="2 3" key="1">
    <citation type="journal article" date="2014" name="Antonie Van Leeuwenhoek">
        <title>Fictibacillus enclensis sp. nov., isolated from marine sediment.</title>
        <authorList>
            <person name="Dastager S.G."/>
            <person name="Mawlankar R."/>
            <person name="Srinivasan K."/>
            <person name="Tang S.K."/>
            <person name="Lee J.C."/>
            <person name="Ramana V.V."/>
            <person name="Shouche Y.S."/>
        </authorList>
    </citation>
    <scope>NUCLEOTIDE SEQUENCE [LARGE SCALE GENOMIC DNA]</scope>
    <source>
        <strain evidence="2 3">NIO-1003</strain>
    </source>
</reference>
<sequence length="460" mass="51017">MKVKSCKKLAAVTVIAGSVLFSSACSDSDSASGKKTAGDKNTISITFRDGGGTNKGLTQWLNNDIIPAFKKEHPKANIKLSPISASEGDYFAKVALMLKSDQSAPDIVTEDTFMVNSDASAGYLEPLDNRIESWDEWDQYIDNVKNGVKAQDGKTYGVPFNTDSRGLWYNKEVFKKAGLPVPWEPKSWDDILTAARTIKKKSPDVIPMWMNSGKATGEATSMQTFEMLLYGTEDPLYDENKQKWIVNSPGLEDTYTFIDTIYKEKLGPNLSQVLNGQGGTIAYTQLMPKGKIGIGLDGIWQAGNYRKDGPAPWPEAFDKLGFTAMPTQKGQAPGTTSMSGGWAFSIPKKSDNKDLSWEFIKFVSSKENNLKLLLKENNLSPRKDVSKEKEYLDLPMFKEASEFLKNTHFRPSVDKYPSVSTVIQSTVEDVVTDKLSPKQAVENYKKNVTRVVGKDKVIER</sequence>
<dbReference type="RefSeq" id="WP_061970544.1">
    <property type="nucleotide sequence ID" value="NZ_FMAV01000001.1"/>
</dbReference>